<reference evidence="3 4" key="2">
    <citation type="submission" date="2018-03" db="EMBL/GenBank/DDBJ databases">
        <title>The ancient ancestry and fast evolution of plastids.</title>
        <authorList>
            <person name="Moore K.R."/>
            <person name="Magnabosco C."/>
            <person name="Momper L."/>
            <person name="Gold D.A."/>
            <person name="Bosak T."/>
            <person name="Fournier G.P."/>
        </authorList>
    </citation>
    <scope>NUCLEOTIDE SEQUENCE [LARGE SCALE GENOMIC DNA]</scope>
    <source>
        <strain evidence="3 4">ULC18</strain>
    </source>
</reference>
<keyword evidence="1" id="KW-1133">Transmembrane helix</keyword>
<protein>
    <recommendedName>
        <fullName evidence="2">DUF4178 domain-containing protein</fullName>
    </recommendedName>
</protein>
<sequence>MELTSALWWDKSFEFCLQPFPFSLSPLAFPLASPFPLMSTFTEAQLRQLRTNDRLKYHGVEWRVNDYSTYTDDNGYETEEWLLKSLTGKEYYLLREIDPANPDGPVHWFLAETVRNPALYEPESARDLTMTLAADMRSHREPYPTLRMYNRTYEFESQTQGNYESDGESRIRTTWDYWDAPYLWNLALEAWPNNKLVVYSTREVQPEDFTDVQQGAVVQQGVGFASSFNTSVTSTGISADRAKEYVIAWGMVIVGFLLMMFGI</sequence>
<accession>A0A2T1DWV8</accession>
<gene>
    <name evidence="3" type="ORF">C7B82_24980</name>
</gene>
<keyword evidence="4" id="KW-1185">Reference proteome</keyword>
<keyword evidence="1" id="KW-0812">Transmembrane</keyword>
<dbReference type="OrthoDB" id="571476at2"/>
<dbReference type="EMBL" id="PVWK01000137">
    <property type="protein sequence ID" value="PSB24931.1"/>
    <property type="molecule type" value="Genomic_DNA"/>
</dbReference>
<name>A0A2T1DWV8_9CYAN</name>
<reference evidence="4" key="1">
    <citation type="submission" date="2018-02" db="EMBL/GenBank/DDBJ databases">
        <authorList>
            <person name="Moore K."/>
            <person name="Momper L."/>
        </authorList>
    </citation>
    <scope>NUCLEOTIDE SEQUENCE [LARGE SCALE GENOMIC DNA]</scope>
    <source>
        <strain evidence="4">ULC18</strain>
    </source>
</reference>
<evidence type="ECO:0000313" key="4">
    <source>
        <dbReference type="Proteomes" id="UP000239576"/>
    </source>
</evidence>
<evidence type="ECO:0000313" key="3">
    <source>
        <dbReference type="EMBL" id="PSB24931.1"/>
    </source>
</evidence>
<evidence type="ECO:0000256" key="1">
    <source>
        <dbReference type="SAM" id="Phobius"/>
    </source>
</evidence>
<evidence type="ECO:0000259" key="2">
    <source>
        <dbReference type="Pfam" id="PF13785"/>
    </source>
</evidence>
<dbReference type="AlphaFoldDB" id="A0A2T1DWV8"/>
<organism evidence="3 4">
    <name type="scientific">Stenomitos frigidus ULC18</name>
    <dbReference type="NCBI Taxonomy" id="2107698"/>
    <lineage>
        <taxon>Bacteria</taxon>
        <taxon>Bacillati</taxon>
        <taxon>Cyanobacteriota</taxon>
        <taxon>Cyanophyceae</taxon>
        <taxon>Leptolyngbyales</taxon>
        <taxon>Leptolyngbyaceae</taxon>
        <taxon>Stenomitos</taxon>
    </lineage>
</organism>
<proteinExistence type="predicted"/>
<feature type="domain" description="DUF4178" evidence="2">
    <location>
        <begin position="52"/>
        <end position="206"/>
    </location>
</feature>
<dbReference type="Proteomes" id="UP000239576">
    <property type="component" value="Unassembled WGS sequence"/>
</dbReference>
<dbReference type="Pfam" id="PF13785">
    <property type="entry name" value="DUF4178"/>
    <property type="match status" value="1"/>
</dbReference>
<dbReference type="InterPro" id="IPR025235">
    <property type="entry name" value="DUF4178"/>
</dbReference>
<feature type="transmembrane region" description="Helical" evidence="1">
    <location>
        <begin position="245"/>
        <end position="262"/>
    </location>
</feature>
<comment type="caution">
    <text evidence="3">The sequence shown here is derived from an EMBL/GenBank/DDBJ whole genome shotgun (WGS) entry which is preliminary data.</text>
</comment>
<keyword evidence="1" id="KW-0472">Membrane</keyword>